<dbReference type="Gene3D" id="3.20.20.70">
    <property type="entry name" value="Aldolase class I"/>
    <property type="match status" value="1"/>
</dbReference>
<feature type="domain" description="NADH:flavin oxidoreductase/NADH oxidase N-terminal" evidence="6">
    <location>
        <begin position="19"/>
        <end position="370"/>
    </location>
</feature>
<dbReference type="EMBL" id="ML976992">
    <property type="protein sequence ID" value="KAF1956345.1"/>
    <property type="molecule type" value="Genomic_DNA"/>
</dbReference>
<dbReference type="InterPro" id="IPR044152">
    <property type="entry name" value="YqjM-like"/>
</dbReference>
<accession>A0A6A5TUN0</accession>
<keyword evidence="2" id="KW-0285">Flavoprotein</keyword>
<evidence type="ECO:0000256" key="2">
    <source>
        <dbReference type="ARBA" id="ARBA00022630"/>
    </source>
</evidence>
<dbReference type="SUPFAM" id="SSF51395">
    <property type="entry name" value="FMN-linked oxidoreductases"/>
    <property type="match status" value="1"/>
</dbReference>
<keyword evidence="8" id="KW-1185">Reference proteome</keyword>
<reference evidence="7" key="1">
    <citation type="journal article" date="2020" name="Stud. Mycol.">
        <title>101 Dothideomycetes genomes: a test case for predicting lifestyles and emergence of pathogens.</title>
        <authorList>
            <person name="Haridas S."/>
            <person name="Albert R."/>
            <person name="Binder M."/>
            <person name="Bloem J."/>
            <person name="Labutti K."/>
            <person name="Salamov A."/>
            <person name="Andreopoulos B."/>
            <person name="Baker S."/>
            <person name="Barry K."/>
            <person name="Bills G."/>
            <person name="Bluhm B."/>
            <person name="Cannon C."/>
            <person name="Castanera R."/>
            <person name="Culley D."/>
            <person name="Daum C."/>
            <person name="Ezra D."/>
            <person name="Gonzalez J."/>
            <person name="Henrissat B."/>
            <person name="Kuo A."/>
            <person name="Liang C."/>
            <person name="Lipzen A."/>
            <person name="Lutzoni F."/>
            <person name="Magnuson J."/>
            <person name="Mondo S."/>
            <person name="Nolan M."/>
            <person name="Ohm R."/>
            <person name="Pangilinan J."/>
            <person name="Park H.-J."/>
            <person name="Ramirez L."/>
            <person name="Alfaro M."/>
            <person name="Sun H."/>
            <person name="Tritt A."/>
            <person name="Yoshinaga Y."/>
            <person name="Zwiers L.-H."/>
            <person name="Turgeon B."/>
            <person name="Goodwin S."/>
            <person name="Spatafora J."/>
            <person name="Crous P."/>
            <person name="Grigoriev I."/>
        </authorList>
    </citation>
    <scope>NUCLEOTIDE SEQUENCE</scope>
    <source>
        <strain evidence="7">CBS 675.92</strain>
    </source>
</reference>
<keyword evidence="3" id="KW-0288">FMN</keyword>
<dbReference type="PANTHER" id="PTHR43303:SF4">
    <property type="entry name" value="NADPH DEHYDROGENASE C23G7.10C-RELATED"/>
    <property type="match status" value="1"/>
</dbReference>
<keyword evidence="5" id="KW-0560">Oxidoreductase</keyword>
<name>A0A6A5TUN0_9PLEO</name>
<gene>
    <name evidence="7" type="ORF">CC80DRAFT_473223</name>
</gene>
<dbReference type="OrthoDB" id="72788at2759"/>
<sequence length="394" mass="43493">MSFIDLPNRNPRKENVQPNLFQPLKIRNLSLSNRIAVAPMGMYSSTDGHLTNFHLMHHGHFAFRGAGLTIVEVTAVTANGRTSTEDAGAYSDAHIPPLKRVVDYVHSIEGGNGKIAIQLGHSGRKGSMMPIYPGRTIRIAKEEDGGWENEVLGASPVPFQDHYATPREMTVKEIGEVVEAFGDAAERCVKAGFDAVEVHAAHGYLLSSFMSPISNHRTDDYGGSFENRIRFLLEVVQSIRGRIPATMPLFVRITATDWMEYSPETPQWTVEDSIKLAPTLSDHGVDVLDVSSGGNNAKQKIIPTPYYQVHLAEKIRKALKDAGKPILVAAVGNIDNSAMAEGVLKDGKADLVLVAREFMRNPNLVHTWADDLGAEMEWPRQYMRAPKNLKLPTY</sequence>
<dbReference type="Pfam" id="PF00724">
    <property type="entry name" value="Oxidored_FMN"/>
    <property type="match status" value="1"/>
</dbReference>
<proteinExistence type="predicted"/>
<evidence type="ECO:0000256" key="5">
    <source>
        <dbReference type="ARBA" id="ARBA00023002"/>
    </source>
</evidence>
<dbReference type="CDD" id="cd02932">
    <property type="entry name" value="OYE_YqiM_FMN"/>
    <property type="match status" value="1"/>
</dbReference>
<evidence type="ECO:0000259" key="6">
    <source>
        <dbReference type="Pfam" id="PF00724"/>
    </source>
</evidence>
<evidence type="ECO:0000256" key="1">
    <source>
        <dbReference type="ARBA" id="ARBA00001917"/>
    </source>
</evidence>
<comment type="cofactor">
    <cofactor evidence="1">
        <name>FMN</name>
        <dbReference type="ChEBI" id="CHEBI:58210"/>
    </cofactor>
</comment>
<dbReference type="AlphaFoldDB" id="A0A6A5TUN0"/>
<evidence type="ECO:0000256" key="4">
    <source>
        <dbReference type="ARBA" id="ARBA00022857"/>
    </source>
</evidence>
<organism evidence="7 8">
    <name type="scientific">Byssothecium circinans</name>
    <dbReference type="NCBI Taxonomy" id="147558"/>
    <lineage>
        <taxon>Eukaryota</taxon>
        <taxon>Fungi</taxon>
        <taxon>Dikarya</taxon>
        <taxon>Ascomycota</taxon>
        <taxon>Pezizomycotina</taxon>
        <taxon>Dothideomycetes</taxon>
        <taxon>Pleosporomycetidae</taxon>
        <taxon>Pleosporales</taxon>
        <taxon>Massarineae</taxon>
        <taxon>Massarinaceae</taxon>
        <taxon>Byssothecium</taxon>
    </lineage>
</organism>
<dbReference type="InterPro" id="IPR013785">
    <property type="entry name" value="Aldolase_TIM"/>
</dbReference>
<dbReference type="GO" id="GO:0010181">
    <property type="term" value="F:FMN binding"/>
    <property type="evidence" value="ECO:0007669"/>
    <property type="project" value="InterPro"/>
</dbReference>
<keyword evidence="4" id="KW-0521">NADP</keyword>
<dbReference type="GO" id="GO:0050661">
    <property type="term" value="F:NADP binding"/>
    <property type="evidence" value="ECO:0007669"/>
    <property type="project" value="InterPro"/>
</dbReference>
<dbReference type="GO" id="GO:0003959">
    <property type="term" value="F:NADPH dehydrogenase activity"/>
    <property type="evidence" value="ECO:0007669"/>
    <property type="project" value="InterPro"/>
</dbReference>
<dbReference type="PANTHER" id="PTHR43303">
    <property type="entry name" value="NADPH DEHYDROGENASE C23G7.10C-RELATED"/>
    <property type="match status" value="1"/>
</dbReference>
<dbReference type="Proteomes" id="UP000800035">
    <property type="component" value="Unassembled WGS sequence"/>
</dbReference>
<protein>
    <submittedName>
        <fullName evidence="7">FMN-linked oxidoreductase</fullName>
    </submittedName>
</protein>
<evidence type="ECO:0000313" key="8">
    <source>
        <dbReference type="Proteomes" id="UP000800035"/>
    </source>
</evidence>
<evidence type="ECO:0000313" key="7">
    <source>
        <dbReference type="EMBL" id="KAF1956345.1"/>
    </source>
</evidence>
<evidence type="ECO:0000256" key="3">
    <source>
        <dbReference type="ARBA" id="ARBA00022643"/>
    </source>
</evidence>
<dbReference type="InterPro" id="IPR001155">
    <property type="entry name" value="OxRdtase_FMN_N"/>
</dbReference>